<reference evidence="3" key="1">
    <citation type="submission" date="2022-11" db="UniProtKB">
        <authorList>
            <consortium name="WormBaseParasite"/>
        </authorList>
    </citation>
    <scope>IDENTIFICATION</scope>
</reference>
<evidence type="ECO:0000313" key="3">
    <source>
        <dbReference type="WBParaSite" id="PSAMB.scaffold1285size33387.g12151.t1"/>
    </source>
</evidence>
<keyword evidence="1" id="KW-0732">Signal</keyword>
<feature type="chain" id="PRO_5037064564" evidence="1">
    <location>
        <begin position="25"/>
        <end position="122"/>
    </location>
</feature>
<feature type="signal peptide" evidence="1">
    <location>
        <begin position="1"/>
        <end position="24"/>
    </location>
</feature>
<accession>A0A914UV28</accession>
<keyword evidence="2" id="KW-1185">Reference proteome</keyword>
<protein>
    <submittedName>
        <fullName evidence="3">Uncharacterized protein</fullName>
    </submittedName>
</protein>
<evidence type="ECO:0000256" key="1">
    <source>
        <dbReference type="SAM" id="SignalP"/>
    </source>
</evidence>
<organism evidence="2 3">
    <name type="scientific">Plectus sambesii</name>
    <dbReference type="NCBI Taxonomy" id="2011161"/>
    <lineage>
        <taxon>Eukaryota</taxon>
        <taxon>Metazoa</taxon>
        <taxon>Ecdysozoa</taxon>
        <taxon>Nematoda</taxon>
        <taxon>Chromadorea</taxon>
        <taxon>Plectida</taxon>
        <taxon>Plectina</taxon>
        <taxon>Plectoidea</taxon>
        <taxon>Plectidae</taxon>
        <taxon>Plectus</taxon>
    </lineage>
</organism>
<name>A0A914UV28_9BILA</name>
<dbReference type="WBParaSite" id="PSAMB.scaffold1285size33387.g12151.t1">
    <property type="protein sequence ID" value="PSAMB.scaffold1285size33387.g12151.t1"/>
    <property type="gene ID" value="PSAMB.scaffold1285size33387.g12151"/>
</dbReference>
<evidence type="ECO:0000313" key="2">
    <source>
        <dbReference type="Proteomes" id="UP000887566"/>
    </source>
</evidence>
<sequence length="122" mass="12144">MAIAGKLVAVLVLSSCLLLQQTHSYPQVNANSVAGYPSNQAAYSPYGGAAHPSAAVAAQPAAAVAAQPSAAVVAQPSAAVAAQPRVAAAPLPGPGAAVGDKETVGNSFYLMCTDCSRGRRRR</sequence>
<dbReference type="AlphaFoldDB" id="A0A914UV28"/>
<dbReference type="Proteomes" id="UP000887566">
    <property type="component" value="Unplaced"/>
</dbReference>
<proteinExistence type="predicted"/>